<dbReference type="SUPFAM" id="SSF53623">
    <property type="entry name" value="MurD-like peptide ligases, catalytic domain"/>
    <property type="match status" value="1"/>
</dbReference>
<dbReference type="EMBL" id="LAZR01056625">
    <property type="protein sequence ID" value="KKK73791.1"/>
    <property type="molecule type" value="Genomic_DNA"/>
</dbReference>
<dbReference type="Gene3D" id="3.90.190.20">
    <property type="entry name" value="Mur ligase, C-terminal domain"/>
    <property type="match status" value="1"/>
</dbReference>
<organism evidence="8">
    <name type="scientific">marine sediment metagenome</name>
    <dbReference type="NCBI Taxonomy" id="412755"/>
    <lineage>
        <taxon>unclassified sequences</taxon>
        <taxon>metagenomes</taxon>
        <taxon>ecological metagenomes</taxon>
    </lineage>
</organism>
<evidence type="ECO:0000256" key="5">
    <source>
        <dbReference type="ARBA" id="ARBA00022840"/>
    </source>
</evidence>
<evidence type="ECO:0000256" key="1">
    <source>
        <dbReference type="ARBA" id="ARBA00008276"/>
    </source>
</evidence>
<keyword evidence="6" id="KW-0460">Magnesium</keyword>
<keyword evidence="3" id="KW-0479">Metal-binding</keyword>
<evidence type="ECO:0000256" key="6">
    <source>
        <dbReference type="ARBA" id="ARBA00022842"/>
    </source>
</evidence>
<dbReference type="InterPro" id="IPR036565">
    <property type="entry name" value="Mur-like_cat_sf"/>
</dbReference>
<dbReference type="Gene3D" id="3.40.1190.10">
    <property type="entry name" value="Mur-like, catalytic domain"/>
    <property type="match status" value="1"/>
</dbReference>
<evidence type="ECO:0000256" key="3">
    <source>
        <dbReference type="ARBA" id="ARBA00022723"/>
    </source>
</evidence>
<reference evidence="8" key="1">
    <citation type="journal article" date="2015" name="Nature">
        <title>Complex archaea that bridge the gap between prokaryotes and eukaryotes.</title>
        <authorList>
            <person name="Spang A."/>
            <person name="Saw J.H."/>
            <person name="Jorgensen S.L."/>
            <person name="Zaremba-Niedzwiedzka K."/>
            <person name="Martijn J."/>
            <person name="Lind A.E."/>
            <person name="van Eijk R."/>
            <person name="Schleper C."/>
            <person name="Guy L."/>
            <person name="Ettema T.J."/>
        </authorList>
    </citation>
    <scope>NUCLEOTIDE SEQUENCE</scope>
</reference>
<gene>
    <name evidence="8" type="ORF">LCGC14_2890280</name>
</gene>
<evidence type="ECO:0000313" key="8">
    <source>
        <dbReference type="EMBL" id="KKK73791.1"/>
    </source>
</evidence>
<name>A0A0F9ANJ7_9ZZZZ</name>
<dbReference type="NCBIfam" id="TIGR01499">
    <property type="entry name" value="folC"/>
    <property type="match status" value="1"/>
</dbReference>
<evidence type="ECO:0000256" key="2">
    <source>
        <dbReference type="ARBA" id="ARBA00022598"/>
    </source>
</evidence>
<dbReference type="InterPro" id="IPR018109">
    <property type="entry name" value="Folylpolyglutamate_synth_CS"/>
</dbReference>
<dbReference type="InterPro" id="IPR036615">
    <property type="entry name" value="Mur_ligase_C_dom_sf"/>
</dbReference>
<dbReference type="PANTHER" id="PTHR11136">
    <property type="entry name" value="FOLYLPOLYGLUTAMATE SYNTHASE-RELATED"/>
    <property type="match status" value="1"/>
</dbReference>
<dbReference type="AlphaFoldDB" id="A0A0F9ANJ7"/>
<dbReference type="GO" id="GO:0004326">
    <property type="term" value="F:tetrahydrofolylpolyglutamate synthase activity"/>
    <property type="evidence" value="ECO:0007669"/>
    <property type="project" value="InterPro"/>
</dbReference>
<accession>A0A0F9ANJ7</accession>
<dbReference type="GO" id="GO:0046872">
    <property type="term" value="F:metal ion binding"/>
    <property type="evidence" value="ECO:0007669"/>
    <property type="project" value="UniProtKB-KW"/>
</dbReference>
<dbReference type="GO" id="GO:0005524">
    <property type="term" value="F:ATP binding"/>
    <property type="evidence" value="ECO:0007669"/>
    <property type="project" value="UniProtKB-KW"/>
</dbReference>
<dbReference type="InterPro" id="IPR001645">
    <property type="entry name" value="Folylpolyglutamate_synth"/>
</dbReference>
<comment type="similarity">
    <text evidence="1">Belongs to the folylpolyglutamate synthase family.</text>
</comment>
<protein>
    <recommendedName>
        <fullName evidence="7">Mur ligase central domain-containing protein</fullName>
    </recommendedName>
</protein>
<feature type="non-terminal residue" evidence="8">
    <location>
        <position position="305"/>
    </location>
</feature>
<dbReference type="GO" id="GO:0008841">
    <property type="term" value="F:dihydrofolate synthase activity"/>
    <property type="evidence" value="ECO:0007669"/>
    <property type="project" value="TreeGrafter"/>
</dbReference>
<feature type="domain" description="Mur ligase central" evidence="7">
    <location>
        <begin position="52"/>
        <end position="190"/>
    </location>
</feature>
<dbReference type="Pfam" id="PF08245">
    <property type="entry name" value="Mur_ligase_M"/>
    <property type="match status" value="1"/>
</dbReference>
<evidence type="ECO:0000259" key="7">
    <source>
        <dbReference type="Pfam" id="PF08245"/>
    </source>
</evidence>
<dbReference type="InterPro" id="IPR013221">
    <property type="entry name" value="Mur_ligase_cen"/>
</dbReference>
<keyword evidence="4" id="KW-0547">Nucleotide-binding</keyword>
<evidence type="ECO:0000256" key="4">
    <source>
        <dbReference type="ARBA" id="ARBA00022741"/>
    </source>
</evidence>
<comment type="caution">
    <text evidence="8">The sequence shown here is derived from an EMBL/GenBank/DDBJ whole genome shotgun (WGS) entry which is preliminary data.</text>
</comment>
<keyword evidence="5" id="KW-0067">ATP-binding</keyword>
<proteinExistence type="inferred from homology"/>
<dbReference type="PANTHER" id="PTHR11136:SF0">
    <property type="entry name" value="DIHYDROFOLATE SYNTHETASE-RELATED"/>
    <property type="match status" value="1"/>
</dbReference>
<keyword evidence="2" id="KW-0436">Ligase</keyword>
<dbReference type="GO" id="GO:0005737">
    <property type="term" value="C:cytoplasm"/>
    <property type="evidence" value="ECO:0007669"/>
    <property type="project" value="TreeGrafter"/>
</dbReference>
<sequence length="305" mass="32754">MPLMTQHSLSEWLSLLEARHPTEIEFGLDRIGRVAVQLGLSHSMPGKKVITVAGTNGKGSCVAALESILLAAGYRVGSYTSPHFIDYNERICLNGQSVSDQTICAAFERIESVCGDTSLTYFEFGTLAALLIMDQAELDIVVLEVGLGGRLDAVNLIDADIAIVTSLALDHQDWLGDDLNQIAAEKAAISRSGRPLIYGDVTPVPGLLVAAGEIGAQLWLNGRDFSLSEVNEASNTSLPQNSVACAVQAVKLLDLRIADTIIEQGLQAVNLLGRFQQIDLEGVRLILDVAHNPQATELLAQRLRT</sequence>
<dbReference type="PROSITE" id="PS01011">
    <property type="entry name" value="FOLYLPOLYGLU_SYNT_1"/>
    <property type="match status" value="1"/>
</dbReference>
<dbReference type="SUPFAM" id="SSF53244">
    <property type="entry name" value="MurD-like peptide ligases, peptide-binding domain"/>
    <property type="match status" value="1"/>
</dbReference>